<dbReference type="InterPro" id="IPR014001">
    <property type="entry name" value="Helicase_ATP-bd"/>
</dbReference>
<dbReference type="PROSITE" id="PS51192">
    <property type="entry name" value="HELICASE_ATP_BIND_1"/>
    <property type="match status" value="1"/>
</dbReference>
<dbReference type="Pfam" id="PF00271">
    <property type="entry name" value="Helicase_C"/>
    <property type="match status" value="1"/>
</dbReference>
<dbReference type="CDD" id="cd18793">
    <property type="entry name" value="SF2_C_SNF"/>
    <property type="match status" value="1"/>
</dbReference>
<proteinExistence type="predicted"/>
<organism evidence="7 8">
    <name type="scientific">Scopulibacillus cellulosilyticus</name>
    <dbReference type="NCBI Taxonomy" id="2665665"/>
    <lineage>
        <taxon>Bacteria</taxon>
        <taxon>Bacillati</taxon>
        <taxon>Bacillota</taxon>
        <taxon>Bacilli</taxon>
        <taxon>Bacillales</taxon>
        <taxon>Sporolactobacillaceae</taxon>
        <taxon>Scopulibacillus</taxon>
    </lineage>
</organism>
<dbReference type="Pfam" id="PF08455">
    <property type="entry name" value="SNF2_assoc"/>
    <property type="match status" value="1"/>
</dbReference>
<keyword evidence="2" id="KW-0479">Metal-binding</keyword>
<dbReference type="InterPro" id="IPR027417">
    <property type="entry name" value="P-loop_NTPase"/>
</dbReference>
<keyword evidence="3" id="KW-0175">Coiled coil</keyword>
<evidence type="ECO:0000256" key="2">
    <source>
        <dbReference type="PROSITE-ProRule" id="PRU00325"/>
    </source>
</evidence>
<evidence type="ECO:0000259" key="4">
    <source>
        <dbReference type="PROSITE" id="PS50966"/>
    </source>
</evidence>
<dbReference type="RefSeq" id="WP_380969122.1">
    <property type="nucleotide sequence ID" value="NZ_JBHTCO010000042.1"/>
</dbReference>
<evidence type="ECO:0000313" key="8">
    <source>
        <dbReference type="Proteomes" id="UP001596505"/>
    </source>
</evidence>
<dbReference type="SUPFAM" id="SSF52540">
    <property type="entry name" value="P-loop containing nucleoside triphosphate hydrolases"/>
    <property type="match status" value="2"/>
</dbReference>
<protein>
    <submittedName>
        <fullName evidence="7">SNF2 helicase associated domain-containing protein</fullName>
    </submittedName>
</protein>
<reference evidence="8" key="1">
    <citation type="journal article" date="2019" name="Int. J. Syst. Evol. Microbiol.">
        <title>The Global Catalogue of Microorganisms (GCM) 10K type strain sequencing project: providing services to taxonomists for standard genome sequencing and annotation.</title>
        <authorList>
            <consortium name="The Broad Institute Genomics Platform"/>
            <consortium name="The Broad Institute Genome Sequencing Center for Infectious Disease"/>
            <person name="Wu L."/>
            <person name="Ma J."/>
        </authorList>
    </citation>
    <scope>NUCLEOTIDE SEQUENCE [LARGE SCALE GENOMIC DNA]</scope>
    <source>
        <strain evidence="8">CGMCC 1.16305</strain>
    </source>
</reference>
<evidence type="ECO:0000313" key="7">
    <source>
        <dbReference type="EMBL" id="MFC7395027.1"/>
    </source>
</evidence>
<dbReference type="Gene3D" id="3.40.50.10810">
    <property type="entry name" value="Tandem AAA-ATPase domain"/>
    <property type="match status" value="1"/>
</dbReference>
<gene>
    <name evidence="7" type="ORF">ACFQRG_19120</name>
</gene>
<dbReference type="InterPro" id="IPR013663">
    <property type="entry name" value="Helicase_SWF/SNF/SWI_bac"/>
</dbReference>
<dbReference type="SMART" id="SM00490">
    <property type="entry name" value="HELICc"/>
    <property type="match status" value="1"/>
</dbReference>
<keyword evidence="2" id="KW-0862">Zinc</keyword>
<dbReference type="Proteomes" id="UP001596505">
    <property type="component" value="Unassembled WGS sequence"/>
</dbReference>
<name>A0ABW2Q0A5_9BACL</name>
<keyword evidence="8" id="KW-1185">Reference proteome</keyword>
<comment type="caution">
    <text evidence="7">The sequence shown here is derived from an EMBL/GenBank/DDBJ whole genome shotgun (WGS) entry which is preliminary data.</text>
</comment>
<evidence type="ECO:0000259" key="6">
    <source>
        <dbReference type="PROSITE" id="PS51194"/>
    </source>
</evidence>
<evidence type="ECO:0000256" key="1">
    <source>
        <dbReference type="ARBA" id="ARBA00022801"/>
    </source>
</evidence>
<dbReference type="InterPro" id="IPR038718">
    <property type="entry name" value="SNF2-like_sf"/>
</dbReference>
<dbReference type="EMBL" id="JBHTCO010000042">
    <property type="protein sequence ID" value="MFC7395027.1"/>
    <property type="molecule type" value="Genomic_DNA"/>
</dbReference>
<dbReference type="Pfam" id="PF00176">
    <property type="entry name" value="SNF2-rel_dom"/>
    <property type="match status" value="1"/>
</dbReference>
<dbReference type="PROSITE" id="PS50966">
    <property type="entry name" value="ZF_SWIM"/>
    <property type="match status" value="1"/>
</dbReference>
<dbReference type="InterPro" id="IPR000330">
    <property type="entry name" value="SNF2_N"/>
</dbReference>
<keyword evidence="2" id="KW-0863">Zinc-finger</keyword>
<feature type="coiled-coil region" evidence="3">
    <location>
        <begin position="1030"/>
        <end position="1057"/>
    </location>
</feature>
<evidence type="ECO:0000259" key="5">
    <source>
        <dbReference type="PROSITE" id="PS51192"/>
    </source>
</evidence>
<keyword evidence="1" id="KW-0378">Hydrolase</keyword>
<feature type="domain" description="SWIM-type" evidence="4">
    <location>
        <begin position="51"/>
        <end position="90"/>
    </location>
</feature>
<sequence length="1073" mass="123344">MNIKLNKKMIKEMCGTVSFKRGDTFHRANKITFEKYSPDSCKATVTGLEDFRVTIEKDSRGGICTTCSCPTLASFKSDCQHIAAVLLSIYEHQRKGTTPIIQSRQKLGSSPNQVLTEGLLTLFNNQPKRSSGQQFHFENRKLLDAEFICKPVAISMGRTMIGIELRIGTTNVQYIRDFLERVKNGQPSFLSESFTYDPNLYCFQKETDAVIQKLIQVIHDEEVYVNTLPDKFGDTIGHHTLLIPPSSWEQLLPLLLKAPVVKLKYDGKAFDGFRLMRGKLPLQFVFSETNDESYELKIQGLNRMILLTSYQSVLSGQNLIQLETEDSERLSELKQMLKASGSNSIPISREQINFFMEKVVPGLKKLGDVQISEAISNKCLKTPLIAKLYLDRVKNRLLAGLEFHYGNIVLNPLESREPRAGTMVIRDVESEEAILQLMEESSFAQTDSGYFLHNEELEYEFLHNVVPKLQKRVQIYATTAVRNRVFRGRAHPRIRVSINKERTNWLEFKFEMDGIPDKDIQEILLALEEKRKYYRLRNGSLLSLETREFEEINRFLNALPIQNEDLESRLNVPVVRGLQLLDSADGSHVFKLEESFRQFLENIQNPDSLKFDVPKSLEPILRDYQKLGYKWMKMLSSYGFGGILADDMGLGKTLQSITFILSELPNIQEKKLPVLILCPSSLTYNWLNEIMTFAPDIKADVIDGNKSERFKIQKNLTDKDVVITSYPLLLRDIDWYAKQSFHTVFFDEAQVFKNPLTQTAKAVKKIQANHRFALTGTPVENSLEELWSIFHVVFPELFLGLREYSNLSRKKIARRIRPFLLRRTKEDVLAELPGKMESLESVELLPEQKKLYAAYLAKLRHDTLKHLDKNTLRKNRIKILAGLTRLRQICCHPALFVDGYKESSAKFEQLMQILEESRLSGRRVLIFSQFTKMLELIGRELSMQGQSFFYLDGQTPSEERMERCHRFNAGERDLFLISLKAGGTGLNLTGADTVILYDIWWNPAVEEQAADRAHRIGQTKVVQVIKLVARGTIEEKMNELQEKKKHLIEEVIDSKEKSLSGLTEEDIREILMI</sequence>
<dbReference type="SMART" id="SM00487">
    <property type="entry name" value="DEXDc"/>
    <property type="match status" value="1"/>
</dbReference>
<dbReference type="Gene3D" id="3.40.50.300">
    <property type="entry name" value="P-loop containing nucleotide triphosphate hydrolases"/>
    <property type="match status" value="1"/>
</dbReference>
<dbReference type="InterPro" id="IPR007527">
    <property type="entry name" value="Znf_SWIM"/>
</dbReference>
<dbReference type="PROSITE" id="PS51194">
    <property type="entry name" value="HELICASE_CTER"/>
    <property type="match status" value="1"/>
</dbReference>
<dbReference type="InterPro" id="IPR001650">
    <property type="entry name" value="Helicase_C-like"/>
</dbReference>
<evidence type="ECO:0000256" key="3">
    <source>
        <dbReference type="SAM" id="Coils"/>
    </source>
</evidence>
<dbReference type="InterPro" id="IPR049730">
    <property type="entry name" value="SNF2/RAD54-like_C"/>
</dbReference>
<dbReference type="Pfam" id="PF04434">
    <property type="entry name" value="SWIM"/>
    <property type="match status" value="1"/>
</dbReference>
<accession>A0ABW2Q0A5</accession>
<dbReference type="PANTHER" id="PTHR10799">
    <property type="entry name" value="SNF2/RAD54 HELICASE FAMILY"/>
    <property type="match status" value="1"/>
</dbReference>
<feature type="domain" description="Helicase C-terminal" evidence="6">
    <location>
        <begin position="906"/>
        <end position="1060"/>
    </location>
</feature>
<feature type="domain" description="Helicase ATP-binding" evidence="5">
    <location>
        <begin position="633"/>
        <end position="796"/>
    </location>
</feature>